<evidence type="ECO:0000256" key="1">
    <source>
        <dbReference type="SAM" id="Coils"/>
    </source>
</evidence>
<evidence type="ECO:0000313" key="2">
    <source>
        <dbReference type="EMBL" id="CAI4032377.1"/>
    </source>
</evidence>
<keyword evidence="1" id="KW-0175">Coiled coil</keyword>
<name>A0AA86N0C4_9BACT</name>
<feature type="coiled-coil region" evidence="1">
    <location>
        <begin position="148"/>
        <end position="186"/>
    </location>
</feature>
<dbReference type="Proteomes" id="UP001179121">
    <property type="component" value="Chromosome"/>
</dbReference>
<sequence>MVTHEIPLARRLRALFVVLLALGLAACGGPPKWVKQGSGAYNEKDSKNFYGVGAVTGVRNEPLAWDTAENRARAEIAKTFDTYTGYLMRDYAASTTAGDFTRNTEEQNVERAIKTITTTTLSGVRPIDRYKDDKTNPPTYYVLTKLSLDDMKENMMKAKELNAEVRDYVRKNADRLFERLEKEEEKRGIR</sequence>
<dbReference type="RefSeq" id="WP_289269106.1">
    <property type="nucleotide sequence ID" value="NZ_OX365700.1"/>
</dbReference>
<keyword evidence="3" id="KW-1185">Reference proteome</keyword>
<evidence type="ECO:0000313" key="3">
    <source>
        <dbReference type="Proteomes" id="UP001179121"/>
    </source>
</evidence>
<evidence type="ECO:0008006" key="4">
    <source>
        <dbReference type="Google" id="ProtNLM"/>
    </source>
</evidence>
<accession>A0AA86N0C4</accession>
<dbReference type="EMBL" id="OX365700">
    <property type="protein sequence ID" value="CAI4032377.1"/>
    <property type="molecule type" value="Genomic_DNA"/>
</dbReference>
<protein>
    <recommendedName>
        <fullName evidence="4">Lipoprotein</fullName>
    </recommendedName>
</protein>
<dbReference type="KEGG" id="nti:DNFV4_02807"/>
<reference evidence="2" key="1">
    <citation type="submission" date="2022-10" db="EMBL/GenBank/DDBJ databases">
        <authorList>
            <person name="Koch H."/>
        </authorList>
    </citation>
    <scope>NUCLEOTIDE SEQUENCE</scope>
    <source>
        <strain evidence="2">DNF</strain>
    </source>
</reference>
<dbReference type="AlphaFoldDB" id="A0AA86N0C4"/>
<gene>
    <name evidence="2" type="ORF">DNFV4_02807</name>
</gene>
<organism evidence="2 3">
    <name type="scientific">Nitrospira tepida</name>
    <dbReference type="NCBI Taxonomy" id="2973512"/>
    <lineage>
        <taxon>Bacteria</taxon>
        <taxon>Pseudomonadati</taxon>
        <taxon>Nitrospirota</taxon>
        <taxon>Nitrospiria</taxon>
        <taxon>Nitrospirales</taxon>
        <taxon>Nitrospiraceae</taxon>
        <taxon>Nitrospira</taxon>
    </lineage>
</organism>
<proteinExistence type="predicted"/>